<dbReference type="PANTHER" id="PTHR35792">
    <property type="entry name" value="GENERAL STRESS PROTEIN"/>
    <property type="match status" value="1"/>
</dbReference>
<evidence type="ECO:0000256" key="1">
    <source>
        <dbReference type="SAM" id="Phobius"/>
    </source>
</evidence>
<dbReference type="Pfam" id="PF12732">
    <property type="entry name" value="YtxH"/>
    <property type="match status" value="1"/>
</dbReference>
<keyword evidence="1" id="KW-0812">Transmembrane</keyword>
<evidence type="ECO:0000313" key="2">
    <source>
        <dbReference type="EMBL" id="SHI48448.1"/>
    </source>
</evidence>
<reference evidence="3" key="1">
    <citation type="submission" date="2016-11" db="EMBL/GenBank/DDBJ databases">
        <authorList>
            <person name="Varghese N."/>
            <person name="Submissions S."/>
        </authorList>
    </citation>
    <scope>NUCLEOTIDE SEQUENCE [LARGE SCALE GENOMIC DNA]</scope>
    <source>
        <strain evidence="3">DSM 19858</strain>
    </source>
</reference>
<dbReference type="Proteomes" id="UP000184543">
    <property type="component" value="Unassembled WGS sequence"/>
</dbReference>
<proteinExistence type="predicted"/>
<keyword evidence="3" id="KW-1185">Reference proteome</keyword>
<accession>A0A1M6BIM7</accession>
<name>A0A1M6BIM7_9FLAO</name>
<sequence>MSNDSGNILLAVLTGAIIGAGAGILYAPDKGTKTRKKIKKGALKTKEDLTHRLTQAADELTKTAEEKKLDFEQKLEDTLSNMSYKADDIILTLEKKLEDLRKKNAQLQK</sequence>
<feature type="transmembrane region" description="Helical" evidence="1">
    <location>
        <begin position="6"/>
        <end position="27"/>
    </location>
</feature>
<evidence type="ECO:0000313" key="3">
    <source>
        <dbReference type="Proteomes" id="UP000184543"/>
    </source>
</evidence>
<dbReference type="EMBL" id="FQYU01000001">
    <property type="protein sequence ID" value="SHI48448.1"/>
    <property type="molecule type" value="Genomic_DNA"/>
</dbReference>
<dbReference type="STRING" id="192903.SAMN04488513_101436"/>
<keyword evidence="1" id="KW-0472">Membrane</keyword>
<dbReference type="RefSeq" id="WP_072987793.1">
    <property type="nucleotide sequence ID" value="NZ_FQYU01000001.1"/>
</dbReference>
<keyword evidence="1" id="KW-1133">Transmembrane helix</keyword>
<dbReference type="InterPro" id="IPR024623">
    <property type="entry name" value="YtxH"/>
</dbReference>
<dbReference type="OrthoDB" id="598035at2"/>
<organism evidence="2 3">
    <name type="scientific">Pseudozobellia thermophila</name>
    <dbReference type="NCBI Taxonomy" id="192903"/>
    <lineage>
        <taxon>Bacteria</taxon>
        <taxon>Pseudomonadati</taxon>
        <taxon>Bacteroidota</taxon>
        <taxon>Flavobacteriia</taxon>
        <taxon>Flavobacteriales</taxon>
        <taxon>Flavobacteriaceae</taxon>
        <taxon>Pseudozobellia</taxon>
    </lineage>
</organism>
<dbReference type="AlphaFoldDB" id="A0A1M6BIM7"/>
<dbReference type="InterPro" id="IPR052928">
    <property type="entry name" value="Desiccation-related_membrane"/>
</dbReference>
<protein>
    <submittedName>
        <fullName evidence="2">Gas vesicle protein</fullName>
    </submittedName>
</protein>
<gene>
    <name evidence="2" type="ORF">SAMN04488513_101436</name>
</gene>
<dbReference type="PANTHER" id="PTHR35792:SF1">
    <property type="entry name" value="SLL0268 PROTEIN"/>
    <property type="match status" value="1"/>
</dbReference>